<dbReference type="InterPro" id="IPR027843">
    <property type="entry name" value="DUF4440"/>
</dbReference>
<dbReference type="RefSeq" id="WP_135447387.1">
    <property type="nucleotide sequence ID" value="NZ_JABUXY010000001.1"/>
</dbReference>
<organism evidence="2 3">
    <name type="scientific">Brevibacterium aurantiacum</name>
    <dbReference type="NCBI Taxonomy" id="273384"/>
    <lineage>
        <taxon>Bacteria</taxon>
        <taxon>Bacillati</taxon>
        <taxon>Actinomycetota</taxon>
        <taxon>Actinomycetes</taxon>
        <taxon>Micrococcales</taxon>
        <taxon>Brevibacteriaceae</taxon>
        <taxon>Brevibacterium</taxon>
    </lineage>
</organism>
<dbReference type="Proteomes" id="UP000297736">
    <property type="component" value="Unassembled WGS sequence"/>
</dbReference>
<dbReference type="AlphaFoldDB" id="A0A4Z0KJ94"/>
<accession>A0A4Z0KJ94</accession>
<dbReference type="Gene3D" id="3.10.450.50">
    <property type="match status" value="1"/>
</dbReference>
<evidence type="ECO:0000313" key="3">
    <source>
        <dbReference type="Proteomes" id="UP000297736"/>
    </source>
</evidence>
<reference evidence="2 3" key="1">
    <citation type="submission" date="2018-10" db="EMBL/GenBank/DDBJ databases">
        <title>Brevibacterium genomes from Austrain hard cheese rinds.</title>
        <authorList>
            <person name="Anast J.M."/>
            <person name="Dzieciol M."/>
            <person name="Schultz D.L."/>
            <person name="Mann E."/>
            <person name="Wagner M."/>
            <person name="Schmitz-Esser S."/>
        </authorList>
    </citation>
    <scope>NUCLEOTIDE SEQUENCE [LARGE SCALE GENOMIC DNA]</scope>
    <source>
        <strain evidence="2 3">L261</strain>
    </source>
</reference>
<dbReference type="Pfam" id="PF14534">
    <property type="entry name" value="DUF4440"/>
    <property type="match status" value="1"/>
</dbReference>
<evidence type="ECO:0000313" key="2">
    <source>
        <dbReference type="EMBL" id="TGD38882.1"/>
    </source>
</evidence>
<proteinExistence type="predicted"/>
<protein>
    <submittedName>
        <fullName evidence="2">DUF4440 domain-containing protein</fullName>
    </submittedName>
</protein>
<dbReference type="EMBL" id="RHFF01000008">
    <property type="protein sequence ID" value="TGD38882.1"/>
    <property type="molecule type" value="Genomic_DNA"/>
</dbReference>
<feature type="domain" description="DUF4440" evidence="1">
    <location>
        <begin position="24"/>
        <end position="125"/>
    </location>
</feature>
<name>A0A4Z0KJ94_BREAU</name>
<dbReference type="SUPFAM" id="SSF54427">
    <property type="entry name" value="NTF2-like"/>
    <property type="match status" value="1"/>
</dbReference>
<dbReference type="InterPro" id="IPR032710">
    <property type="entry name" value="NTF2-like_dom_sf"/>
</dbReference>
<comment type="caution">
    <text evidence="2">The sequence shown here is derived from an EMBL/GenBank/DDBJ whole genome shotgun (WGS) entry which is preliminary data.</text>
</comment>
<evidence type="ECO:0000259" key="1">
    <source>
        <dbReference type="Pfam" id="PF14534"/>
    </source>
</evidence>
<sequence>MTESHFTDTSNVSLTTTAADHPSAFARAFNSGDPQAVELLYEESSTFVSSPGTPHSGQDRIAANTSFQALGLPLAVQLRHVYETNDIALLIVDWTISGTTPEGELINIRGTATDVARRGDDGFWRYLIDNPFGTARAHDTHHNHG</sequence>
<gene>
    <name evidence="2" type="ORF">EB834_10080</name>
</gene>